<dbReference type="Pfam" id="PF01292">
    <property type="entry name" value="Ni_hydr_CYTB"/>
    <property type="match status" value="1"/>
</dbReference>
<evidence type="ECO:0000256" key="5">
    <source>
        <dbReference type="ARBA" id="ARBA00023136"/>
    </source>
</evidence>
<dbReference type="STRING" id="571298.SAMN04488026_100465"/>
<dbReference type="EMBL" id="FNEK01000004">
    <property type="protein sequence ID" value="SDI55838.1"/>
    <property type="molecule type" value="Genomic_DNA"/>
</dbReference>
<evidence type="ECO:0000256" key="6">
    <source>
        <dbReference type="SAM" id="Phobius"/>
    </source>
</evidence>
<gene>
    <name evidence="8" type="ORF">SAMN04488026_100465</name>
</gene>
<organism evidence="8 9">
    <name type="scientific">Aliiruegeria lutimaris</name>
    <dbReference type="NCBI Taxonomy" id="571298"/>
    <lineage>
        <taxon>Bacteria</taxon>
        <taxon>Pseudomonadati</taxon>
        <taxon>Pseudomonadota</taxon>
        <taxon>Alphaproteobacteria</taxon>
        <taxon>Rhodobacterales</taxon>
        <taxon>Roseobacteraceae</taxon>
        <taxon>Aliiruegeria</taxon>
    </lineage>
</organism>
<dbReference type="SUPFAM" id="SSF81342">
    <property type="entry name" value="Transmembrane di-heme cytochromes"/>
    <property type="match status" value="1"/>
</dbReference>
<keyword evidence="5 6" id="KW-0472">Membrane</keyword>
<dbReference type="Proteomes" id="UP000199382">
    <property type="component" value="Unassembled WGS sequence"/>
</dbReference>
<dbReference type="GO" id="GO:0022904">
    <property type="term" value="P:respiratory electron transport chain"/>
    <property type="evidence" value="ECO:0007669"/>
    <property type="project" value="InterPro"/>
</dbReference>
<dbReference type="GO" id="GO:0005886">
    <property type="term" value="C:plasma membrane"/>
    <property type="evidence" value="ECO:0007669"/>
    <property type="project" value="UniProtKB-SubCell"/>
</dbReference>
<dbReference type="PANTHER" id="PTHR30485">
    <property type="entry name" value="NI/FE-HYDROGENASE 1 B-TYPE CYTOCHROME SUBUNIT"/>
    <property type="match status" value="1"/>
</dbReference>
<feature type="transmembrane region" description="Helical" evidence="6">
    <location>
        <begin position="151"/>
        <end position="177"/>
    </location>
</feature>
<dbReference type="InterPro" id="IPR016174">
    <property type="entry name" value="Di-haem_cyt_TM"/>
</dbReference>
<dbReference type="PANTHER" id="PTHR30485:SF1">
    <property type="entry name" value="CYTOCHROME YDHU-RELATED"/>
    <property type="match status" value="1"/>
</dbReference>
<evidence type="ECO:0000313" key="9">
    <source>
        <dbReference type="Proteomes" id="UP000199382"/>
    </source>
</evidence>
<dbReference type="InterPro" id="IPR011577">
    <property type="entry name" value="Cyt_b561_bac/Ni-Hgenase"/>
</dbReference>
<dbReference type="InterPro" id="IPR051542">
    <property type="entry name" value="Hydrogenase_cytochrome"/>
</dbReference>
<dbReference type="GO" id="GO:0020037">
    <property type="term" value="F:heme binding"/>
    <property type="evidence" value="ECO:0007669"/>
    <property type="project" value="TreeGrafter"/>
</dbReference>
<keyword evidence="4 6" id="KW-1133">Transmembrane helix</keyword>
<keyword evidence="3 6" id="KW-0812">Transmembrane</keyword>
<reference evidence="8 9" key="1">
    <citation type="submission" date="2016-10" db="EMBL/GenBank/DDBJ databases">
        <authorList>
            <person name="de Groot N.N."/>
        </authorList>
    </citation>
    <scope>NUCLEOTIDE SEQUENCE [LARGE SCALE GENOMIC DNA]</scope>
    <source>
        <strain evidence="8 9">DSM 25294</strain>
    </source>
</reference>
<feature type="transmembrane region" description="Helical" evidence="6">
    <location>
        <begin position="117"/>
        <end position="139"/>
    </location>
</feature>
<name>A0A1G8LJL0_9RHOB</name>
<evidence type="ECO:0000259" key="7">
    <source>
        <dbReference type="Pfam" id="PF01292"/>
    </source>
</evidence>
<feature type="transmembrane region" description="Helical" evidence="6">
    <location>
        <begin position="47"/>
        <end position="70"/>
    </location>
</feature>
<dbReference type="GO" id="GO:0009055">
    <property type="term" value="F:electron transfer activity"/>
    <property type="evidence" value="ECO:0007669"/>
    <property type="project" value="InterPro"/>
</dbReference>
<evidence type="ECO:0000313" key="8">
    <source>
        <dbReference type="EMBL" id="SDI55838.1"/>
    </source>
</evidence>
<feature type="domain" description="Cytochrome b561 bacterial/Ni-hydrogenase" evidence="7">
    <location>
        <begin position="9"/>
        <end position="194"/>
    </location>
</feature>
<comment type="subcellular location">
    <subcellularLocation>
        <location evidence="1">Cell membrane</location>
        <topology evidence="1">Multi-pass membrane protein</topology>
    </subcellularLocation>
</comment>
<protein>
    <submittedName>
        <fullName evidence="8">Thiosulfate reductase cytochrome b subunit</fullName>
    </submittedName>
</protein>
<evidence type="ECO:0000256" key="3">
    <source>
        <dbReference type="ARBA" id="ARBA00022692"/>
    </source>
</evidence>
<accession>A0A1G8LJL0</accession>
<keyword evidence="2" id="KW-1003">Cell membrane</keyword>
<feature type="transmembrane region" description="Helical" evidence="6">
    <location>
        <begin position="15"/>
        <end position="35"/>
    </location>
</feature>
<dbReference type="AlphaFoldDB" id="A0A1G8LJL0"/>
<evidence type="ECO:0000256" key="1">
    <source>
        <dbReference type="ARBA" id="ARBA00004651"/>
    </source>
</evidence>
<dbReference type="OrthoDB" id="1117555at2"/>
<keyword evidence="9" id="KW-1185">Reference proteome</keyword>
<evidence type="ECO:0000256" key="2">
    <source>
        <dbReference type="ARBA" id="ARBA00022475"/>
    </source>
</evidence>
<evidence type="ECO:0000256" key="4">
    <source>
        <dbReference type="ARBA" id="ARBA00022989"/>
    </source>
</evidence>
<dbReference type="RefSeq" id="WP_093149447.1">
    <property type="nucleotide sequence ID" value="NZ_FNEK01000004.1"/>
</dbReference>
<proteinExistence type="predicted"/>
<dbReference type="Gene3D" id="1.20.950.20">
    <property type="entry name" value="Transmembrane di-heme cytochromes, Chain C"/>
    <property type="match status" value="1"/>
</dbReference>
<sequence length="220" mass="25995">MAERLVKIYPPFERFWHWGQVLLVIVMTFTGFRLYGIHEWIPYDQAVLVHTYAALLLMLLWIFAIFWHFTTGTWKHYMPTSNGLFQVMRFYSYGIFKGEKHPYRKAYWRKHNPLQAMAYLALKLAIFPTIWITGIAYLTYRLWEPAAGSGFWIEIVGNLHVLAAFGILSFIVMHLYLMTTGHSIWKHVRPMFTGYDDIVLSPEEEAYLEADEPHRIKPAE</sequence>